<dbReference type="GO" id="GO:0005524">
    <property type="term" value="F:ATP binding"/>
    <property type="evidence" value="ECO:0007669"/>
    <property type="project" value="UniProtKB-KW"/>
</dbReference>
<dbReference type="InterPro" id="IPR027417">
    <property type="entry name" value="P-loop_NTPase"/>
</dbReference>
<dbReference type="AlphaFoldDB" id="S7ME14"/>
<dbReference type="GO" id="GO:0051015">
    <property type="term" value="F:actin filament binding"/>
    <property type="evidence" value="ECO:0007669"/>
    <property type="project" value="InterPro"/>
</dbReference>
<keyword evidence="1" id="KW-0547">Nucleotide-binding</keyword>
<keyword evidence="7" id="KW-1185">Reference proteome</keyword>
<dbReference type="eggNOG" id="KOG0161">
    <property type="taxonomic scope" value="Eukaryota"/>
</dbReference>
<sequence length="149" mass="16873">MDLSELREAATFLRTSKAELLLLHATVFDAKTHREKKCWIRDSKNTDVEVEVKGSGDDGKIIVETTDGKGKFIRMHFCARGKLSSADIDIYLLEKSCVIFQQPGERNLFYQILSGKRELHVSGGCWIDYCTKTDICWSELGNVRSPVLT</sequence>
<proteinExistence type="predicted"/>
<keyword evidence="4" id="KW-0505">Motor protein</keyword>
<accession>S7ME14</accession>
<feature type="domain" description="Myosin motor" evidence="5">
    <location>
        <begin position="70"/>
        <end position="118"/>
    </location>
</feature>
<dbReference type="SUPFAM" id="SSF52540">
    <property type="entry name" value="P-loop containing nucleoside triphosphate hydrolases"/>
    <property type="match status" value="1"/>
</dbReference>
<evidence type="ECO:0000259" key="5">
    <source>
        <dbReference type="Pfam" id="PF00063"/>
    </source>
</evidence>
<dbReference type="Gene3D" id="2.30.30.360">
    <property type="entry name" value="Myosin S1 fragment, N-terminal"/>
    <property type="match status" value="1"/>
</dbReference>
<evidence type="ECO:0000256" key="4">
    <source>
        <dbReference type="ARBA" id="ARBA00023175"/>
    </source>
</evidence>
<name>S7ME14_MYOBR</name>
<dbReference type="Pfam" id="PF00063">
    <property type="entry name" value="Myosin_head"/>
    <property type="match status" value="1"/>
</dbReference>
<dbReference type="EMBL" id="KE161119">
    <property type="protein sequence ID" value="EPQ01911.1"/>
    <property type="molecule type" value="Genomic_DNA"/>
</dbReference>
<dbReference type="InterPro" id="IPR008989">
    <property type="entry name" value="Myosin_S1_N"/>
</dbReference>
<dbReference type="InterPro" id="IPR001609">
    <property type="entry name" value="Myosin_head_motor_dom-like"/>
</dbReference>
<dbReference type="InterPro" id="IPR036961">
    <property type="entry name" value="Kinesin_motor_dom_sf"/>
</dbReference>
<reference evidence="6 7" key="1">
    <citation type="journal article" date="2013" name="Nat. Commun.">
        <title>Genome analysis reveals insights into physiology and longevity of the Brandt's bat Myotis brandtii.</title>
        <authorList>
            <person name="Seim I."/>
            <person name="Fang X."/>
            <person name="Xiong Z."/>
            <person name="Lobanov A.V."/>
            <person name="Huang Z."/>
            <person name="Ma S."/>
            <person name="Feng Y."/>
            <person name="Turanov A.A."/>
            <person name="Zhu Y."/>
            <person name="Lenz T.L."/>
            <person name="Gerashchenko M.V."/>
            <person name="Fan D."/>
            <person name="Hee Yim S."/>
            <person name="Yao X."/>
            <person name="Jordan D."/>
            <person name="Xiong Y."/>
            <person name="Ma Y."/>
            <person name="Lyapunov A.N."/>
            <person name="Chen G."/>
            <person name="Kulakova O.I."/>
            <person name="Sun Y."/>
            <person name="Lee S.G."/>
            <person name="Bronson R.T."/>
            <person name="Moskalev A.A."/>
            <person name="Sunyaev S.R."/>
            <person name="Zhang G."/>
            <person name="Krogh A."/>
            <person name="Wang J."/>
            <person name="Gladyshev V.N."/>
        </authorList>
    </citation>
    <scope>NUCLEOTIDE SEQUENCE [LARGE SCALE GENOMIC DNA]</scope>
</reference>
<dbReference type="GO" id="GO:0016459">
    <property type="term" value="C:myosin complex"/>
    <property type="evidence" value="ECO:0007669"/>
    <property type="project" value="UniProtKB-KW"/>
</dbReference>
<dbReference type="Proteomes" id="UP000052978">
    <property type="component" value="Unassembled WGS sequence"/>
</dbReference>
<organism evidence="6 7">
    <name type="scientific">Myotis brandtii</name>
    <name type="common">Brandt's bat</name>
    <dbReference type="NCBI Taxonomy" id="109478"/>
    <lineage>
        <taxon>Eukaryota</taxon>
        <taxon>Metazoa</taxon>
        <taxon>Chordata</taxon>
        <taxon>Craniata</taxon>
        <taxon>Vertebrata</taxon>
        <taxon>Euteleostomi</taxon>
        <taxon>Mammalia</taxon>
        <taxon>Eutheria</taxon>
        <taxon>Laurasiatheria</taxon>
        <taxon>Chiroptera</taxon>
        <taxon>Yangochiroptera</taxon>
        <taxon>Vespertilionidae</taxon>
        <taxon>Myotis</taxon>
    </lineage>
</organism>
<evidence type="ECO:0000256" key="3">
    <source>
        <dbReference type="ARBA" id="ARBA00023123"/>
    </source>
</evidence>
<dbReference type="GO" id="GO:0003774">
    <property type="term" value="F:cytoskeletal motor activity"/>
    <property type="evidence" value="ECO:0007669"/>
    <property type="project" value="InterPro"/>
</dbReference>
<dbReference type="Gene3D" id="3.40.850.10">
    <property type="entry name" value="Kinesin motor domain"/>
    <property type="match status" value="1"/>
</dbReference>
<evidence type="ECO:0000256" key="2">
    <source>
        <dbReference type="ARBA" id="ARBA00022840"/>
    </source>
</evidence>
<protein>
    <submittedName>
        <fullName evidence="6">Myosin-15</fullName>
    </submittedName>
</protein>
<evidence type="ECO:0000313" key="7">
    <source>
        <dbReference type="Proteomes" id="UP000052978"/>
    </source>
</evidence>
<gene>
    <name evidence="6" type="ORF">D623_10011099</name>
</gene>
<keyword evidence="2" id="KW-0067">ATP-binding</keyword>
<evidence type="ECO:0000313" key="6">
    <source>
        <dbReference type="EMBL" id="EPQ01911.1"/>
    </source>
</evidence>
<evidence type="ECO:0000256" key="1">
    <source>
        <dbReference type="ARBA" id="ARBA00022741"/>
    </source>
</evidence>
<keyword evidence="3" id="KW-0518">Myosin</keyword>